<proteinExistence type="predicted"/>
<name>A0A0H1YYH4_STRAG</name>
<evidence type="ECO:0000313" key="4">
    <source>
        <dbReference type="Proteomes" id="UP000035346"/>
    </source>
</evidence>
<gene>
    <name evidence="2" type="ORF">NCTC8181_01713</name>
    <name evidence="3" type="ORF">NCTC8185_01560</name>
    <name evidence="1" type="ORF">WA04_07380</name>
</gene>
<evidence type="ECO:0000313" key="2">
    <source>
        <dbReference type="EMBL" id="SQA18663.1"/>
    </source>
</evidence>
<comment type="caution">
    <text evidence="1">The sequence shown here is derived from an EMBL/GenBank/DDBJ whole genome shotgun (WGS) entry which is preliminary data.</text>
</comment>
<reference evidence="5 6" key="2">
    <citation type="submission" date="2018-06" db="EMBL/GenBank/DDBJ databases">
        <authorList>
            <consortium name="Pathogen Informatics"/>
            <person name="Doyle S."/>
        </authorList>
    </citation>
    <scope>NUCLEOTIDE SEQUENCE [LARGE SCALE GENOMIC DNA]</scope>
    <source>
        <strain evidence="2 5">NCTC8181</strain>
        <strain evidence="3 6">NCTC8185</strain>
    </source>
</reference>
<evidence type="ECO:0000313" key="3">
    <source>
        <dbReference type="EMBL" id="SUN14279.1"/>
    </source>
</evidence>
<evidence type="ECO:0008006" key="7">
    <source>
        <dbReference type="Google" id="ProtNLM"/>
    </source>
</evidence>
<dbReference type="AlphaFoldDB" id="A0A0H1YYH4"/>
<evidence type="ECO:0000313" key="1">
    <source>
        <dbReference type="EMBL" id="KLL37757.1"/>
    </source>
</evidence>
<dbReference type="EMBL" id="LBKL01000075">
    <property type="protein sequence ID" value="KLL37757.1"/>
    <property type="molecule type" value="Genomic_DNA"/>
</dbReference>
<organism evidence="1 4">
    <name type="scientific">Streptococcus agalactiae</name>
    <dbReference type="NCBI Taxonomy" id="1311"/>
    <lineage>
        <taxon>Bacteria</taxon>
        <taxon>Bacillati</taxon>
        <taxon>Bacillota</taxon>
        <taxon>Bacilli</taxon>
        <taxon>Lactobacillales</taxon>
        <taxon>Streptococcaceae</taxon>
        <taxon>Streptococcus</taxon>
    </lineage>
</organism>
<accession>A0A0H1YYH4</accession>
<protein>
    <recommendedName>
        <fullName evidence="7">Cystathionine gamma-synthase</fullName>
    </recommendedName>
</protein>
<reference evidence="1 4" key="1">
    <citation type="journal article" date="2015" name="PLoS ONE">
        <title>Genomic analysis reveals the molecular basis for capsule loss in the group B streptococcus population.</title>
        <authorList>
            <consortium name="DEVANI Consortium"/>
            <person name="Rosini R."/>
            <person name="Campisi E."/>
            <person name="De Chiara M."/>
            <person name="Tettelin H."/>
            <person name="Rinaudo D."/>
            <person name="Toniolo C."/>
            <person name="Metruccio M."/>
            <person name="Guidotti S."/>
            <person name="Sorensen U.B."/>
            <person name="Kilian M."/>
            <person name="Ramirez M."/>
            <person name="Janulczyk R."/>
            <person name="Donati C."/>
            <person name="Grandi G."/>
            <person name="Margarit I."/>
        </authorList>
    </citation>
    <scope>NUCLEOTIDE SEQUENCE [LARGE SCALE GENOMIC DNA]</scope>
    <source>
        <strain evidence="1 4">DK-B-USS-215</strain>
    </source>
</reference>
<evidence type="ECO:0000313" key="6">
    <source>
        <dbReference type="Proteomes" id="UP000254076"/>
    </source>
</evidence>
<dbReference type="RefSeq" id="WP_001079340.1">
    <property type="nucleotide sequence ID" value="NZ_CAACXY010000016.1"/>
</dbReference>
<dbReference type="Proteomes" id="UP000250200">
    <property type="component" value="Unassembled WGS sequence"/>
</dbReference>
<dbReference type="EMBL" id="UAVB01000001">
    <property type="protein sequence ID" value="SQA18663.1"/>
    <property type="molecule type" value="Genomic_DNA"/>
</dbReference>
<dbReference type="EMBL" id="UHEQ01000004">
    <property type="protein sequence ID" value="SUN14279.1"/>
    <property type="molecule type" value="Genomic_DNA"/>
</dbReference>
<sequence>MNRGSRRFPLIADDEPVMSPLVKMNLYDNEDLINNIRGFYQEKTYQSMVKSNYEHEKISHPKVIENDPVPPQSFVKKATELSKSRQEAKRSVREKRQAYYAKQEFKAPSKEAFQQQLKATVPKKQTQRKVTELSHLSDRLQQESYILAEIPIIFQEPDNTPNPKTKKNNFDFLKRSQVYNKQDNQFHKERAKAQELNLTRFKDIN</sequence>
<evidence type="ECO:0000313" key="5">
    <source>
        <dbReference type="Proteomes" id="UP000250200"/>
    </source>
</evidence>
<dbReference type="Proteomes" id="UP000035346">
    <property type="component" value="Unassembled WGS sequence"/>
</dbReference>
<dbReference type="Proteomes" id="UP000254076">
    <property type="component" value="Unassembled WGS sequence"/>
</dbReference>